<name>A0A0A3I588_9BACL</name>
<dbReference type="STRING" id="1384049.CD29_03105"/>
<keyword evidence="2" id="KW-1185">Reference proteome</keyword>
<dbReference type="EMBL" id="JPVN01000003">
    <property type="protein sequence ID" value="KGR79961.1"/>
    <property type="molecule type" value="Genomic_DNA"/>
</dbReference>
<dbReference type="Proteomes" id="UP000030416">
    <property type="component" value="Unassembled WGS sequence"/>
</dbReference>
<dbReference type="AlphaFoldDB" id="A0A0A3I588"/>
<reference evidence="1 2" key="1">
    <citation type="submission" date="2014-02" db="EMBL/GenBank/DDBJ databases">
        <title>Draft genome sequence of Lysinibacillus manganicus DSM 26584T.</title>
        <authorList>
            <person name="Zhang F."/>
            <person name="Wang G."/>
            <person name="Zhang L."/>
        </authorList>
    </citation>
    <scope>NUCLEOTIDE SEQUENCE [LARGE SCALE GENOMIC DNA]</scope>
    <source>
        <strain evidence="1 2">DSM 26584</strain>
    </source>
</reference>
<dbReference type="RefSeq" id="WP_036182709.1">
    <property type="nucleotide sequence ID" value="NZ_AVDA01000003.1"/>
</dbReference>
<organism evidence="1 2">
    <name type="scientific">Ureibacillus manganicus DSM 26584</name>
    <dbReference type="NCBI Taxonomy" id="1384049"/>
    <lineage>
        <taxon>Bacteria</taxon>
        <taxon>Bacillati</taxon>
        <taxon>Bacillota</taxon>
        <taxon>Bacilli</taxon>
        <taxon>Bacillales</taxon>
        <taxon>Caryophanaceae</taxon>
        <taxon>Ureibacillus</taxon>
    </lineage>
</organism>
<dbReference type="eggNOG" id="ENOG5032ZMX">
    <property type="taxonomic scope" value="Bacteria"/>
</dbReference>
<evidence type="ECO:0000313" key="1">
    <source>
        <dbReference type="EMBL" id="KGR79961.1"/>
    </source>
</evidence>
<comment type="caution">
    <text evidence="1">The sequence shown here is derived from an EMBL/GenBank/DDBJ whole genome shotgun (WGS) entry which is preliminary data.</text>
</comment>
<protein>
    <recommendedName>
        <fullName evidence="3">YhzD-like protein</fullName>
    </recommendedName>
</protein>
<gene>
    <name evidence="1" type="ORF">CD29_03105</name>
</gene>
<dbReference type="Pfam" id="PF14120">
    <property type="entry name" value="YhzD"/>
    <property type="match status" value="1"/>
</dbReference>
<dbReference type="OrthoDB" id="2355652at2"/>
<dbReference type="InterPro" id="IPR025544">
    <property type="entry name" value="YhzD"/>
</dbReference>
<evidence type="ECO:0008006" key="3">
    <source>
        <dbReference type="Google" id="ProtNLM"/>
    </source>
</evidence>
<evidence type="ECO:0000313" key="2">
    <source>
        <dbReference type="Proteomes" id="UP000030416"/>
    </source>
</evidence>
<accession>A0A0A3I588</accession>
<sequence>MGNYRFTAFEKSGETLFDEVWTFESDEVAKVEGQKRIEEKGIAAKTHRLVNSSGKLLLFHV</sequence>
<proteinExistence type="predicted"/>